<feature type="chain" id="PRO_5006877980" evidence="1">
    <location>
        <begin position="17"/>
        <end position="94"/>
    </location>
</feature>
<organism evidence="2 3">
    <name type="scientific">Trichinella pseudospiralis</name>
    <name type="common">Parasitic roundworm</name>
    <dbReference type="NCBI Taxonomy" id="6337"/>
    <lineage>
        <taxon>Eukaryota</taxon>
        <taxon>Metazoa</taxon>
        <taxon>Ecdysozoa</taxon>
        <taxon>Nematoda</taxon>
        <taxon>Enoplea</taxon>
        <taxon>Dorylaimia</taxon>
        <taxon>Trichinellida</taxon>
        <taxon>Trichinellidae</taxon>
        <taxon>Trichinella</taxon>
    </lineage>
</organism>
<accession>A0A0V1FH02</accession>
<reference evidence="2 3" key="1">
    <citation type="submission" date="2015-01" db="EMBL/GenBank/DDBJ databases">
        <title>Evolution of Trichinella species and genotypes.</title>
        <authorList>
            <person name="Korhonen P.K."/>
            <person name="Edoardo P."/>
            <person name="Giuseppe L.R."/>
            <person name="Gasser R.B."/>
        </authorList>
    </citation>
    <scope>NUCLEOTIDE SEQUENCE [LARGE SCALE GENOMIC DNA]</scope>
    <source>
        <strain evidence="2">ISS470</strain>
    </source>
</reference>
<evidence type="ECO:0000313" key="2">
    <source>
        <dbReference type="EMBL" id="KRY85244.1"/>
    </source>
</evidence>
<proteinExistence type="predicted"/>
<evidence type="ECO:0000313" key="3">
    <source>
        <dbReference type="Proteomes" id="UP000054995"/>
    </source>
</evidence>
<evidence type="ECO:0000256" key="1">
    <source>
        <dbReference type="SAM" id="SignalP"/>
    </source>
</evidence>
<name>A0A0V1FH02_TRIPS</name>
<dbReference type="OrthoDB" id="5921178at2759"/>
<comment type="caution">
    <text evidence="2">The sequence shown here is derived from an EMBL/GenBank/DDBJ whole genome shotgun (WGS) entry which is preliminary data.</text>
</comment>
<sequence length="94" mass="10796">MLHKLCNLIPRLPVLAIISFQLQLNLVKSNLEFGKNPEELSKVGNYAEQFGFYFVVPALPTDLQFRLVWSDLCCFCENMTESLSPNLRQLSCEQ</sequence>
<dbReference type="Proteomes" id="UP000054995">
    <property type="component" value="Unassembled WGS sequence"/>
</dbReference>
<gene>
    <name evidence="2" type="ORF">T4D_2479</name>
</gene>
<keyword evidence="3" id="KW-1185">Reference proteome</keyword>
<dbReference type="EMBL" id="JYDT01000095">
    <property type="protein sequence ID" value="KRY85244.1"/>
    <property type="molecule type" value="Genomic_DNA"/>
</dbReference>
<feature type="signal peptide" evidence="1">
    <location>
        <begin position="1"/>
        <end position="16"/>
    </location>
</feature>
<dbReference type="AlphaFoldDB" id="A0A0V1FH02"/>
<keyword evidence="1" id="KW-0732">Signal</keyword>
<protein>
    <submittedName>
        <fullName evidence="2">Uncharacterized protein</fullName>
    </submittedName>
</protein>